<dbReference type="SMART" id="SM00369">
    <property type="entry name" value="LRR_TYP"/>
    <property type="match status" value="5"/>
</dbReference>
<dbReference type="PANTHER" id="PTHR27008:SF596">
    <property type="entry name" value="OS02G0215500 PROTEIN"/>
    <property type="match status" value="1"/>
</dbReference>
<dbReference type="EMBL" id="OIVN01002409">
    <property type="protein sequence ID" value="SPD03378.1"/>
    <property type="molecule type" value="Genomic_DNA"/>
</dbReference>
<dbReference type="GO" id="GO:0005524">
    <property type="term" value="F:ATP binding"/>
    <property type="evidence" value="ECO:0007669"/>
    <property type="project" value="UniProtKB-UniRule"/>
</dbReference>
<evidence type="ECO:0000259" key="24">
    <source>
        <dbReference type="PROSITE" id="PS50011"/>
    </source>
</evidence>
<dbReference type="Pfam" id="PF00560">
    <property type="entry name" value="LRR_1"/>
    <property type="match status" value="5"/>
</dbReference>
<dbReference type="InterPro" id="IPR017441">
    <property type="entry name" value="Protein_kinase_ATP_BS"/>
</dbReference>
<comment type="catalytic activity">
    <reaction evidence="19">
        <text>L-threonyl-[protein] + ATP = O-phospho-L-threonyl-[protein] + ADP + H(+)</text>
        <dbReference type="Rhea" id="RHEA:46608"/>
        <dbReference type="Rhea" id="RHEA-COMP:11060"/>
        <dbReference type="Rhea" id="RHEA-COMP:11605"/>
        <dbReference type="ChEBI" id="CHEBI:15378"/>
        <dbReference type="ChEBI" id="CHEBI:30013"/>
        <dbReference type="ChEBI" id="CHEBI:30616"/>
        <dbReference type="ChEBI" id="CHEBI:61977"/>
        <dbReference type="ChEBI" id="CHEBI:456216"/>
        <dbReference type="EC" id="2.7.11.1"/>
    </reaction>
</comment>
<dbReference type="Gene3D" id="3.30.200.20">
    <property type="entry name" value="Phosphorylase Kinase, domain 1"/>
    <property type="match status" value="1"/>
</dbReference>
<evidence type="ECO:0000256" key="7">
    <source>
        <dbReference type="ARBA" id="ARBA00022614"/>
    </source>
</evidence>
<evidence type="ECO:0000256" key="19">
    <source>
        <dbReference type="ARBA" id="ARBA00047899"/>
    </source>
</evidence>
<keyword evidence="16 22" id="KW-0472">Membrane</keyword>
<evidence type="ECO:0000256" key="20">
    <source>
        <dbReference type="ARBA" id="ARBA00048679"/>
    </source>
</evidence>
<keyword evidence="15 22" id="KW-1133">Transmembrane helix</keyword>
<keyword evidence="17" id="KW-0675">Receptor</keyword>
<feature type="binding site" evidence="21">
    <location>
        <position position="737"/>
    </location>
    <ligand>
        <name>ATP</name>
        <dbReference type="ChEBI" id="CHEBI:30616"/>
    </ligand>
</feature>
<keyword evidence="12 21" id="KW-0547">Nucleotide-binding</keyword>
<evidence type="ECO:0000256" key="5">
    <source>
        <dbReference type="ARBA" id="ARBA00022527"/>
    </source>
</evidence>
<dbReference type="GO" id="GO:0004674">
    <property type="term" value="F:protein serine/threonine kinase activity"/>
    <property type="evidence" value="ECO:0007669"/>
    <property type="project" value="UniProtKB-KW"/>
</dbReference>
<evidence type="ECO:0000256" key="22">
    <source>
        <dbReference type="SAM" id="Phobius"/>
    </source>
</evidence>
<name>A0A2N9GV48_FAGSY</name>
<organism evidence="25">
    <name type="scientific">Fagus sylvatica</name>
    <name type="common">Beechnut</name>
    <dbReference type="NCBI Taxonomy" id="28930"/>
    <lineage>
        <taxon>Eukaryota</taxon>
        <taxon>Viridiplantae</taxon>
        <taxon>Streptophyta</taxon>
        <taxon>Embryophyta</taxon>
        <taxon>Tracheophyta</taxon>
        <taxon>Spermatophyta</taxon>
        <taxon>Magnoliopsida</taxon>
        <taxon>eudicotyledons</taxon>
        <taxon>Gunneridae</taxon>
        <taxon>Pentapetalae</taxon>
        <taxon>rosids</taxon>
        <taxon>fabids</taxon>
        <taxon>Fagales</taxon>
        <taxon>Fagaceae</taxon>
        <taxon>Fagus</taxon>
    </lineage>
</organism>
<keyword evidence="9 22" id="KW-0812">Transmembrane</keyword>
<comment type="similarity">
    <text evidence="2">Belongs to the protein kinase superfamily. Ser/Thr protein kinase family.</text>
</comment>
<dbReference type="InterPro" id="IPR000719">
    <property type="entry name" value="Prot_kinase_dom"/>
</dbReference>
<evidence type="ECO:0000256" key="16">
    <source>
        <dbReference type="ARBA" id="ARBA00023136"/>
    </source>
</evidence>
<protein>
    <recommendedName>
        <fullName evidence="3">non-specific serine/threonine protein kinase</fullName>
        <ecNumber evidence="3">2.7.11.1</ecNumber>
    </recommendedName>
</protein>
<dbReference type="FunFam" id="1.10.510.10:FF:000358">
    <property type="entry name" value="Putative leucine-rich repeat receptor-like serine/threonine-protein kinase"/>
    <property type="match status" value="1"/>
</dbReference>
<dbReference type="PANTHER" id="PTHR27008">
    <property type="entry name" value="OS04G0122200 PROTEIN"/>
    <property type="match status" value="1"/>
</dbReference>
<keyword evidence="11" id="KW-0677">Repeat</keyword>
<feature type="domain" description="Protein kinase" evidence="24">
    <location>
        <begin position="708"/>
        <end position="976"/>
    </location>
</feature>
<evidence type="ECO:0000256" key="15">
    <source>
        <dbReference type="ARBA" id="ARBA00022989"/>
    </source>
</evidence>
<dbReference type="PROSITE" id="PS00107">
    <property type="entry name" value="PROTEIN_KINASE_ATP"/>
    <property type="match status" value="1"/>
</dbReference>
<evidence type="ECO:0000256" key="17">
    <source>
        <dbReference type="ARBA" id="ARBA00023170"/>
    </source>
</evidence>
<evidence type="ECO:0000256" key="18">
    <source>
        <dbReference type="ARBA" id="ARBA00023180"/>
    </source>
</evidence>
<dbReference type="PROSITE" id="PS00108">
    <property type="entry name" value="PROTEIN_KINASE_ST"/>
    <property type="match status" value="1"/>
</dbReference>
<dbReference type="SUPFAM" id="SSF52058">
    <property type="entry name" value="L domain-like"/>
    <property type="match status" value="2"/>
</dbReference>
<evidence type="ECO:0000256" key="12">
    <source>
        <dbReference type="ARBA" id="ARBA00022741"/>
    </source>
</evidence>
<evidence type="ECO:0000256" key="4">
    <source>
        <dbReference type="ARBA" id="ARBA00022475"/>
    </source>
</evidence>
<sequence length="986" mass="107733">MSLRLLCSIHFHAILLFFIVLLHVKALAVLSIGNETDHQALLAFKTKITDDPANVFRSWNDSFHFCEWEGVTCGRKHRRVTVLDLQSRGLVGSLSPYIGNLSFMRKIVLANNTIGGQIPHEIGRLFRLQELILKNNSLEGEIPANLSYCFNLKFLRVAKNNLSGSIPRELASLSKLEMLSFHANNLGGGIPPFIGNLSSLQVLSAAFNFLEGHIPDALGQLKSLKYIGLGSNKFSGLIPPSLYNLSSIFELSMADNELSGSLPTDLFLTLPHLQWFQIYVNQFTGSLPVSLANASELQSFQAGENNFTGKISVNFGGLQHLMGLVVSDNNLGSGDADEMDFFQSLVNCSSLQILGLDGNQFKGTLPNILGNLSSQLTSLVIGKNLIFGEIPSGIGNLVNLTTLDLSGNRFTGAIPSNIGNLQKLQRLALSDNKLSGRLPITLGNLSLINELHLENNRLQGTIPSSIGNCQNLLLLNLSQNNLNGTIPKQLFAISKLSISLNLAKNFFVGSLPSEVSNLVHLVELDLSENKLSGEIPNSLSSCTSLVYLYMEDNFFQGAIPSSLSSSRGIQVMDLSRNNLSGQIPNFLEKLSLKNLNLSFNDFLGEVPTKGVFANASAISVVGNSRLCGGISELKLPKCLTKESKNRKWSLTHTMVISIACVLLVVSTVSYILFYWQKNRRKDNSSGSSFRQSLLKVSYQMLLKATDGFSSSNLIGVGSFGSVYKGILGEDGTIVAVKVLNLQRRGASKSFISECEALKNIRHRNLVKIITSCSNNGHVEIRNLSLLQRTNIAIDVAYALDYLHHNCPTPVVHCDLKPSNILFDCDMTAHVGDFGLAKFLLELTNLKQSSSIGIRGTIGYTPQEYGLGNEVSTKGDVYSYGILLLEMITGKRPTNSVFEGGLNLHNYAGSALPNRVMEVVDPKLLNNIDEVIGNHNHSPTNRMEECLISMINVGVACSVELPQERWDISKAISELYLVRDILIGARI</sequence>
<dbReference type="SUPFAM" id="SSF56112">
    <property type="entry name" value="Protein kinase-like (PK-like)"/>
    <property type="match status" value="1"/>
</dbReference>
<keyword evidence="4" id="KW-1003">Cell membrane</keyword>
<gene>
    <name evidence="25" type="ORF">FSB_LOCUS31260</name>
</gene>
<evidence type="ECO:0000256" key="9">
    <source>
        <dbReference type="ARBA" id="ARBA00022692"/>
    </source>
</evidence>
<dbReference type="AlphaFoldDB" id="A0A2N9GV48"/>
<reference evidence="25" key="1">
    <citation type="submission" date="2018-02" db="EMBL/GenBank/DDBJ databases">
        <authorList>
            <person name="Cohen D.B."/>
            <person name="Kent A.D."/>
        </authorList>
    </citation>
    <scope>NUCLEOTIDE SEQUENCE</scope>
</reference>
<evidence type="ECO:0000256" key="2">
    <source>
        <dbReference type="ARBA" id="ARBA00008684"/>
    </source>
</evidence>
<evidence type="ECO:0000256" key="23">
    <source>
        <dbReference type="SAM" id="SignalP"/>
    </source>
</evidence>
<comment type="catalytic activity">
    <reaction evidence="20">
        <text>L-seryl-[protein] + ATP = O-phospho-L-seryl-[protein] + ADP + H(+)</text>
        <dbReference type="Rhea" id="RHEA:17989"/>
        <dbReference type="Rhea" id="RHEA-COMP:9863"/>
        <dbReference type="Rhea" id="RHEA-COMP:11604"/>
        <dbReference type="ChEBI" id="CHEBI:15378"/>
        <dbReference type="ChEBI" id="CHEBI:29999"/>
        <dbReference type="ChEBI" id="CHEBI:30616"/>
        <dbReference type="ChEBI" id="CHEBI:83421"/>
        <dbReference type="ChEBI" id="CHEBI:456216"/>
        <dbReference type="EC" id="2.7.11.1"/>
    </reaction>
</comment>
<dbReference type="Gene3D" id="1.10.510.10">
    <property type="entry name" value="Transferase(Phosphotransferase) domain 1"/>
    <property type="match status" value="1"/>
</dbReference>
<evidence type="ECO:0000256" key="21">
    <source>
        <dbReference type="PROSITE-ProRule" id="PRU10141"/>
    </source>
</evidence>
<evidence type="ECO:0000256" key="14">
    <source>
        <dbReference type="ARBA" id="ARBA00022840"/>
    </source>
</evidence>
<accession>A0A2N9GV48</accession>
<dbReference type="Pfam" id="PF08263">
    <property type="entry name" value="LRRNT_2"/>
    <property type="match status" value="1"/>
</dbReference>
<evidence type="ECO:0000256" key="8">
    <source>
        <dbReference type="ARBA" id="ARBA00022679"/>
    </source>
</evidence>
<keyword evidence="13" id="KW-0418">Kinase</keyword>
<evidence type="ECO:0000256" key="1">
    <source>
        <dbReference type="ARBA" id="ARBA00004162"/>
    </source>
</evidence>
<feature type="transmembrane region" description="Helical" evidence="22">
    <location>
        <begin position="654"/>
        <end position="675"/>
    </location>
</feature>
<dbReference type="FunFam" id="3.80.10.10:FF:000317">
    <property type="entry name" value="Inactive leucine-rich repeat receptor-like protein kinase"/>
    <property type="match status" value="1"/>
</dbReference>
<comment type="subcellular location">
    <subcellularLocation>
        <location evidence="1">Cell membrane</location>
        <topology evidence="1">Single-pass membrane protein</topology>
    </subcellularLocation>
</comment>
<keyword evidence="18" id="KW-0325">Glycoprotein</keyword>
<dbReference type="Pfam" id="PF23598">
    <property type="entry name" value="LRR_14"/>
    <property type="match status" value="1"/>
</dbReference>
<keyword evidence="8" id="KW-0808">Transferase</keyword>
<dbReference type="EC" id="2.7.11.1" evidence="3"/>
<dbReference type="InterPro" id="IPR003591">
    <property type="entry name" value="Leu-rich_rpt_typical-subtyp"/>
</dbReference>
<dbReference type="InterPro" id="IPR011009">
    <property type="entry name" value="Kinase-like_dom_sf"/>
</dbReference>
<dbReference type="InterPro" id="IPR013210">
    <property type="entry name" value="LRR_N_plant-typ"/>
</dbReference>
<dbReference type="InterPro" id="IPR051809">
    <property type="entry name" value="Plant_receptor-like_S/T_kinase"/>
</dbReference>
<dbReference type="InterPro" id="IPR055414">
    <property type="entry name" value="LRR_R13L4/SHOC2-like"/>
</dbReference>
<evidence type="ECO:0000313" key="25">
    <source>
        <dbReference type="EMBL" id="SPD03378.1"/>
    </source>
</evidence>
<dbReference type="FunFam" id="3.80.10.10:FF:000095">
    <property type="entry name" value="LRR receptor-like serine/threonine-protein kinase GSO1"/>
    <property type="match status" value="1"/>
</dbReference>
<evidence type="ECO:0000256" key="11">
    <source>
        <dbReference type="ARBA" id="ARBA00022737"/>
    </source>
</evidence>
<evidence type="ECO:0000256" key="13">
    <source>
        <dbReference type="ARBA" id="ARBA00022777"/>
    </source>
</evidence>
<feature type="signal peptide" evidence="23">
    <location>
        <begin position="1"/>
        <end position="26"/>
    </location>
</feature>
<dbReference type="FunFam" id="3.30.200.20:FF:000432">
    <property type="entry name" value="LRR receptor-like serine/threonine-protein kinase EFR"/>
    <property type="match status" value="1"/>
</dbReference>
<proteinExistence type="inferred from homology"/>
<dbReference type="Gene3D" id="3.80.10.10">
    <property type="entry name" value="Ribonuclease Inhibitor"/>
    <property type="match status" value="3"/>
</dbReference>
<keyword evidence="5" id="KW-0723">Serine/threonine-protein kinase</keyword>
<evidence type="ECO:0000256" key="6">
    <source>
        <dbReference type="ARBA" id="ARBA00022553"/>
    </source>
</evidence>
<keyword evidence="7" id="KW-0433">Leucine-rich repeat</keyword>
<dbReference type="InterPro" id="IPR001611">
    <property type="entry name" value="Leu-rich_rpt"/>
</dbReference>
<keyword evidence="6" id="KW-0597">Phosphoprotein</keyword>
<feature type="chain" id="PRO_5014964566" description="non-specific serine/threonine protein kinase" evidence="23">
    <location>
        <begin position="27"/>
        <end position="986"/>
    </location>
</feature>
<dbReference type="InterPro" id="IPR008271">
    <property type="entry name" value="Ser/Thr_kinase_AS"/>
</dbReference>
<dbReference type="SMART" id="SM00220">
    <property type="entry name" value="S_TKc"/>
    <property type="match status" value="1"/>
</dbReference>
<evidence type="ECO:0000256" key="10">
    <source>
        <dbReference type="ARBA" id="ARBA00022729"/>
    </source>
</evidence>
<dbReference type="GO" id="GO:0005886">
    <property type="term" value="C:plasma membrane"/>
    <property type="evidence" value="ECO:0007669"/>
    <property type="project" value="UniProtKB-SubCell"/>
</dbReference>
<keyword evidence="14 21" id="KW-0067">ATP-binding</keyword>
<dbReference type="PROSITE" id="PS50011">
    <property type="entry name" value="PROTEIN_KINASE_DOM"/>
    <property type="match status" value="1"/>
</dbReference>
<dbReference type="Pfam" id="PF00069">
    <property type="entry name" value="Pkinase"/>
    <property type="match status" value="1"/>
</dbReference>
<evidence type="ECO:0000256" key="3">
    <source>
        <dbReference type="ARBA" id="ARBA00012513"/>
    </source>
</evidence>
<dbReference type="InterPro" id="IPR032675">
    <property type="entry name" value="LRR_dom_sf"/>
</dbReference>
<keyword evidence="10 23" id="KW-0732">Signal</keyword>